<dbReference type="AlphaFoldDB" id="A0A2U9TCD2"/>
<sequence>MTTESIGTARLDIVVDTEKMIAGVKQATRTVTDFSQAAQEQYNKLNAVEKRRIDSLVKQANTLGLTRAEQIAYNAQLKASGPLLGEINKTLALNAARAQVATTQFNKYGQSQRQVAAALRGVPAQITDIFTSLQGGMNPITVFLQQGGQLKDMFGGIRPAAEALAGSLIRLINPVTAGAAAVGLLAAAWYRVSEAQRQADLALIATGNFAGVTAEQIASLARELDELEGVSRGRATQALTAVAASGRFAGEQFELVAEAAARMEAAAGQSVDATITKFTEISKAPVDALLKLNETEHFLTAAQLERVRALEKEEKQQEAAAEAVRIYADHLDDVAERSRQSLSSVSVWWQQVKDDTSLAFDELGRYIDNLDQLISRYSGLNRGAAAEGASLFTPIAGQAKAIGGILGVANDFAERRFGLGVGFGSPAGPPGGVVDSRAEAAAEETADKAREAQRKFFEEGLRYGSEREQLEQRILAMKADGLQAGIDEDKLRTREAQMRAEFAEREAKAASRKARKRGEADPADAIVRRLEKQIALNEEQLQQDTALTASDRLRIQVQQELDRIGGKITGQRRAEIDAMIDQVSMTGKLVEAHKAEVKAKEQVRRLEAQLTAAEEDRRRANELDIASFRLGDAEMERLQRRLAIEQEYADELQRLRDEGVAESDESWRLQEAAARAARDKMLQDERRHQEALAMVRRDASAGIEKAWADQLEQASNVSGQTYDIFTNTFHGLEDLITEFAQTGKLSFKSFFDDIAVMITQFASKQIVAQFLRGLNGEGQAGAAAGDFFGSFLGAIGAGWGGIANGAAFGNGQRIEAYANGGVVHSPQLFQHGGRMGLMGEAGPEAIMPLRRLPSGRLGVEVANPMPQAGPQTFNITVPVEGQVTYRTRTQIARDTSRKLREASRLGS</sequence>
<dbReference type="NCBIfam" id="TIGR01541">
    <property type="entry name" value="tape_meas_lam_C"/>
    <property type="match status" value="1"/>
</dbReference>
<accession>A0A2U9TCD2</accession>
<dbReference type="InterPro" id="IPR006431">
    <property type="entry name" value="Phage_tape_meas_C"/>
</dbReference>
<evidence type="ECO:0000259" key="2">
    <source>
        <dbReference type="Pfam" id="PF06791"/>
    </source>
</evidence>
<dbReference type="KEGG" id="lmb:C9I47_1518"/>
<reference evidence="4 5" key="1">
    <citation type="submission" date="2018-05" db="EMBL/GenBank/DDBJ databases">
        <title>The complete genome of Lysobacter maris HZ9B, a marine bacterium antagonistic against terrestrial plant pathogens.</title>
        <authorList>
            <person name="Zhang X.-Q."/>
        </authorList>
    </citation>
    <scope>NUCLEOTIDE SEQUENCE [LARGE SCALE GENOMIC DNA]</scope>
    <source>
        <strain evidence="4 5">HZ9B</strain>
    </source>
</reference>
<dbReference type="InterPro" id="IPR009628">
    <property type="entry name" value="Phage_tape_measure_N"/>
</dbReference>
<dbReference type="Proteomes" id="UP000249447">
    <property type="component" value="Chromosome"/>
</dbReference>
<evidence type="ECO:0000313" key="5">
    <source>
        <dbReference type="Proteomes" id="UP000249447"/>
    </source>
</evidence>
<dbReference type="EMBL" id="CP029843">
    <property type="protein sequence ID" value="AWV07219.1"/>
    <property type="molecule type" value="Genomic_DNA"/>
</dbReference>
<keyword evidence="1" id="KW-0175">Coiled coil</keyword>
<feature type="domain" description="Bacteriophage tail tape measure C-terminal" evidence="3">
    <location>
        <begin position="698"/>
        <end position="771"/>
    </location>
</feature>
<proteinExistence type="predicted"/>
<evidence type="ECO:0000259" key="3">
    <source>
        <dbReference type="Pfam" id="PF09718"/>
    </source>
</evidence>
<organism evidence="4 5">
    <name type="scientific">Marilutibacter maris</name>
    <dbReference type="NCBI Taxonomy" id="1605891"/>
    <lineage>
        <taxon>Bacteria</taxon>
        <taxon>Pseudomonadati</taxon>
        <taxon>Pseudomonadota</taxon>
        <taxon>Gammaproteobacteria</taxon>
        <taxon>Lysobacterales</taxon>
        <taxon>Lysobacteraceae</taxon>
        <taxon>Marilutibacter</taxon>
    </lineage>
</organism>
<evidence type="ECO:0000313" key="4">
    <source>
        <dbReference type="EMBL" id="AWV07219.1"/>
    </source>
</evidence>
<evidence type="ECO:0000256" key="1">
    <source>
        <dbReference type="SAM" id="Coils"/>
    </source>
</evidence>
<dbReference type="OrthoDB" id="6058417at2"/>
<protein>
    <submittedName>
        <fullName evidence="4">Putative phage tail length tape measure protein</fullName>
    </submittedName>
</protein>
<feature type="domain" description="Bacteriophage tail tape measure N-terminal" evidence="2">
    <location>
        <begin position="104"/>
        <end position="307"/>
    </location>
</feature>
<gene>
    <name evidence="4" type="ORF">C9I47_1518</name>
</gene>
<name>A0A2U9TCD2_9GAMM</name>
<feature type="coiled-coil region" evidence="1">
    <location>
        <begin position="589"/>
        <end position="655"/>
    </location>
</feature>
<dbReference type="RefSeq" id="WP_111266312.1">
    <property type="nucleotide sequence ID" value="NZ_CP029843.1"/>
</dbReference>
<dbReference type="Pfam" id="PF06791">
    <property type="entry name" value="TMP_2"/>
    <property type="match status" value="1"/>
</dbReference>
<keyword evidence="5" id="KW-1185">Reference proteome</keyword>
<feature type="coiled-coil region" evidence="1">
    <location>
        <begin position="486"/>
        <end position="547"/>
    </location>
</feature>
<dbReference type="Pfam" id="PF09718">
    <property type="entry name" value="Tape_meas_lam_C"/>
    <property type="match status" value="1"/>
</dbReference>